<dbReference type="Pfam" id="PF08639">
    <property type="entry name" value="Sld3_STD"/>
    <property type="match status" value="1"/>
</dbReference>
<proteinExistence type="predicted"/>
<dbReference type="FunFam" id="1.20.58.2130:FF:000002">
    <property type="entry name" value="DNA replication regulator SLD3"/>
    <property type="match status" value="1"/>
</dbReference>
<feature type="domain" description="DNA replication regulator Sld3 C-terminal" evidence="2">
    <location>
        <begin position="300"/>
        <end position="845"/>
    </location>
</feature>
<sequence length="1034" mass="116721">MNHDQILQTISKNNTDFPIIESTTLAEIAADLDTNANEAIDGSHSVTKSHDNEILVKNHLNSSVIHRIKINSLKSINGSKLYGNNKNINNSATNIAPESFMSINILYPISTMSILALISNSNDSSNLDCFQNINYFCNETINLRQCHLIELECELQAKGTSADEIPERTNENIPSSDSQKHFGVIFPLPNHIYGFFKLENVEITSIQVLLGNENIRHDIENNWLDIMSSNDLISRCENLHLDSENINTGKRKESLSSDIEFSMKPPAQIPRSSSFMSSSSLSSSLTIKDDESKNTTLKNPIDFLTTRYYSTLYSLNNPLSYFPKTALPRFKNLISTFKSNLDIEENSKYNDEHTNSSSSNIIEGLREFWLNVDAFDRRHNQRYGVFGDVNDGSDTDMNNQVNDELSNIELIEQQKFKSNHGFDLNQPTTLSEHQENSETMDIDNKGNENGNQIHGITMEKLSQLILDLKIREAQLQILIIFELLNLMHVEEQEFLTKNKNIQLDKEAQKSKNQSLVRRKRRKNKKKQPNSEKDISSPAIIQSVETEKQFQLFMSLTTYIDRLSLWDTLSVKSGGAGMYGFIGYVLVPYFHKKLPKLVEFVVESMKSSNMKLVSLKRKKSDQVDTEEHEQVDTEIEHGTTPQESDTPKHQDETLKMKPRSKYRKVLLDKNPPKLSKSTSIVDSDDFKPLISLKKSKSNLSAKHLSKREVDLNLKQSSKADFSSISTASSSFIFGTRAKKSLSASTVTTSRPTRTKSEKIATTPVKPKLKHSVSQIEATPAKARKVYMQPQVQATPVAPQQQPLLLSSQQQQQQRHSISISPSHKENNASTLSESAYLSEVEATPLKSNSLVITTPTDQFIKPDNKHRQSINEKLSSLSKYLTVEMTPKQNNSIFSTPRNIRITTDPGMQLIGSSPLKSRRESVSSVTSIISNTNNNHNHFENSYGKSGPKPGDPVALESSPFISILSDSENLMGLRPKKLFDSITTSPQDKNYDDEKVVKNSHNNNEYDSEYDSDELLNPSSKQTVRSTYSKRRK</sequence>
<comment type="caution">
    <text evidence="3">The sequence shown here is derived from an EMBL/GenBank/DDBJ whole genome shotgun (WGS) entry which is preliminary data.</text>
</comment>
<feature type="compositionally biased region" description="Polar residues" evidence="1">
    <location>
        <begin position="891"/>
        <end position="901"/>
    </location>
</feature>
<feature type="compositionally biased region" description="Basic and acidic residues" evidence="1">
    <location>
        <begin position="644"/>
        <end position="654"/>
    </location>
</feature>
<feature type="region of interest" description="Disordered" evidence="1">
    <location>
        <begin position="743"/>
        <end position="772"/>
    </location>
</feature>
<dbReference type="InterPro" id="IPR013948">
    <property type="entry name" value="DNA_replication_reg_Sld3_C"/>
</dbReference>
<gene>
    <name evidence="3" type="ORF">FOB64_001536</name>
</gene>
<feature type="compositionally biased region" description="Polar residues" evidence="1">
    <location>
        <begin position="1018"/>
        <end position="1028"/>
    </location>
</feature>
<dbReference type="AlphaFoldDB" id="A0A8H6C116"/>
<feature type="compositionally biased region" description="Polar residues" evidence="1">
    <location>
        <begin position="813"/>
        <end position="830"/>
    </location>
</feature>
<reference evidence="3 4" key="1">
    <citation type="submission" date="2020-03" db="EMBL/GenBank/DDBJ databases">
        <title>FDA dAtabase for Regulatory Grade micrObial Sequences (FDA-ARGOS): Supporting development and validation of Infectious Disease Dx tests.</title>
        <authorList>
            <person name="Campos J."/>
            <person name="Goldberg B."/>
            <person name="Tallon L."/>
            <person name="Sadzewicz L."/>
            <person name="Vavikolanu K."/>
            <person name="Mehta A."/>
            <person name="Aluvathingal J."/>
            <person name="Nadendla S."/>
            <person name="Nandy P."/>
            <person name="Geyer C."/>
            <person name="Yan Y."/>
            <person name="Sichtig H."/>
        </authorList>
    </citation>
    <scope>NUCLEOTIDE SEQUENCE [LARGE SCALE GENOMIC DNA]</scope>
    <source>
        <strain evidence="3 4">FDAARGOS_656</strain>
    </source>
</reference>
<feature type="region of interest" description="Disordered" evidence="1">
    <location>
        <begin position="506"/>
        <end position="537"/>
    </location>
</feature>
<evidence type="ECO:0000313" key="3">
    <source>
        <dbReference type="EMBL" id="KAF6071125.1"/>
    </source>
</evidence>
<dbReference type="GO" id="GO:0031261">
    <property type="term" value="C:DNA replication preinitiation complex"/>
    <property type="evidence" value="ECO:0007669"/>
    <property type="project" value="TreeGrafter"/>
</dbReference>
<feature type="region of interest" description="Disordered" evidence="1">
    <location>
        <begin position="615"/>
        <end position="660"/>
    </location>
</feature>
<feature type="compositionally biased region" description="Basic and acidic residues" evidence="1">
    <location>
        <begin position="432"/>
        <end position="446"/>
    </location>
</feature>
<feature type="region of interest" description="Disordered" evidence="1">
    <location>
        <begin position="430"/>
        <end position="450"/>
    </location>
</feature>
<dbReference type="PANTHER" id="PTHR28067:SF1">
    <property type="entry name" value="DNA REPLICATION REGULATOR SLD3"/>
    <property type="match status" value="1"/>
</dbReference>
<name>A0A8H6C116_CANAX</name>
<feature type="region of interest" description="Disordered" evidence="1">
    <location>
        <begin position="929"/>
        <end position="955"/>
    </location>
</feature>
<dbReference type="InterPro" id="IPR042511">
    <property type="entry name" value="Sld3"/>
</dbReference>
<feature type="region of interest" description="Disordered" evidence="1">
    <location>
        <begin position="792"/>
        <end position="830"/>
    </location>
</feature>
<organism evidence="3 4">
    <name type="scientific">Candida albicans</name>
    <name type="common">Yeast</name>
    <dbReference type="NCBI Taxonomy" id="5476"/>
    <lineage>
        <taxon>Eukaryota</taxon>
        <taxon>Fungi</taxon>
        <taxon>Dikarya</taxon>
        <taxon>Ascomycota</taxon>
        <taxon>Saccharomycotina</taxon>
        <taxon>Pichiomycetes</taxon>
        <taxon>Debaryomycetaceae</taxon>
        <taxon>Candida/Lodderomyces clade</taxon>
        <taxon>Candida</taxon>
    </lineage>
</organism>
<dbReference type="EMBL" id="JABWAD010000021">
    <property type="protein sequence ID" value="KAF6071125.1"/>
    <property type="molecule type" value="Genomic_DNA"/>
</dbReference>
<accession>A0A8H6C116</accession>
<feature type="compositionally biased region" description="Low complexity" evidence="1">
    <location>
        <begin position="929"/>
        <end position="942"/>
    </location>
</feature>
<evidence type="ECO:0000313" key="4">
    <source>
        <dbReference type="Proteomes" id="UP000536275"/>
    </source>
</evidence>
<dbReference type="Gene3D" id="1.20.58.2130">
    <property type="match status" value="1"/>
</dbReference>
<dbReference type="Proteomes" id="UP000536275">
    <property type="component" value="Unassembled WGS sequence"/>
</dbReference>
<evidence type="ECO:0000256" key="1">
    <source>
        <dbReference type="SAM" id="MobiDB-lite"/>
    </source>
</evidence>
<feature type="region of interest" description="Disordered" evidence="1">
    <location>
        <begin position="891"/>
        <end position="917"/>
    </location>
</feature>
<dbReference type="GO" id="GO:0006270">
    <property type="term" value="P:DNA replication initiation"/>
    <property type="evidence" value="ECO:0007669"/>
    <property type="project" value="InterPro"/>
</dbReference>
<feature type="region of interest" description="Disordered" evidence="1">
    <location>
        <begin position="982"/>
        <end position="1034"/>
    </location>
</feature>
<protein>
    <submittedName>
        <fullName evidence="3">DNA replication regulator SLD3 family protein</fullName>
    </submittedName>
</protein>
<feature type="compositionally biased region" description="Low complexity" evidence="1">
    <location>
        <begin position="792"/>
        <end position="812"/>
    </location>
</feature>
<dbReference type="PANTHER" id="PTHR28067">
    <property type="entry name" value="DNA REPLICATION REGULATOR SLD3"/>
    <property type="match status" value="1"/>
</dbReference>
<feature type="compositionally biased region" description="Basic and acidic residues" evidence="1">
    <location>
        <begin position="627"/>
        <end position="636"/>
    </location>
</feature>
<feature type="compositionally biased region" description="Basic residues" evidence="1">
    <location>
        <begin position="516"/>
        <end position="527"/>
    </location>
</feature>
<evidence type="ECO:0000259" key="2">
    <source>
        <dbReference type="Pfam" id="PF08639"/>
    </source>
</evidence>